<evidence type="ECO:0000256" key="7">
    <source>
        <dbReference type="ARBA" id="ARBA00022801"/>
    </source>
</evidence>
<feature type="domain" description="Endoplasmic reticulum metallopeptidase 1-like C-terminal" evidence="18">
    <location>
        <begin position="650"/>
        <end position="890"/>
    </location>
</feature>
<evidence type="ECO:0000259" key="18">
    <source>
        <dbReference type="Pfam" id="PF22248"/>
    </source>
</evidence>
<feature type="region of interest" description="Disordered" evidence="15">
    <location>
        <begin position="1"/>
        <end position="35"/>
    </location>
</feature>
<evidence type="ECO:0000256" key="16">
    <source>
        <dbReference type="SAM" id="Phobius"/>
    </source>
</evidence>
<evidence type="ECO:0000259" key="17">
    <source>
        <dbReference type="Pfam" id="PF04389"/>
    </source>
</evidence>
<sequence>METRTTRYRGERRTFESSSSNFELPSRSYDSKKRQRRTEEPSVLTLLPVILFTLAVFCFIRYVDFRLPTPLSVADIGENPKSFIEERARNDLIILTSVGPRVAGSHVNDITTVDTLTRIMQEIQRTKLAIHNIEFEVQKPIGSFYMKFQDGLTSSYSNIPNFVVKLEPVNRVTNDSVLVNCHFDTVPGSPGASDDMISCAVMLEAIRVLSRDPTPLRNTIVFLFNGAEENVLQGAHGFIKGKVAGSDEVGHEWTRNLKCFLNLESAGAGAREILFQTGPGNGWLVESYSKVPYPWGSVVGEEIFQSGLIPSDTDFRIFRDFAQIPGLDMAFVKNGYAYHTEFDNVENVTPGSLQHEGSNVLALLESLGNVDFSKIQYGDTKMVFFDVFGYFMISYSQKVAVVFNLFLGFLVLAIAWNEVDRNVGTMAWHVFSTLAAWTAGVICALIVGLLLNAFKMPSPYHSYPMSVFLIFGVPCLIGQVIVYSWALKEDNDFTWIAGKTTLALCLILTTPFTRIVFSITFNLLFGIVGWYIARLIFKGVSSSPVSVGYKLRLAFYLAVGEAFPMALSLYLVAGCLDTFVPIMGRSGSDSNPNLFIAILTSFTLTVPTATGIVPIFVYFKKAFLRGSAIVMLVLLGVLIFVVGKVPYTDTTPMRVHLIEVDRTHFDADLTTVKKRDAGLWLFNVDPNIPMFYDILGENIPELKHKNHVEIDAYDCEDLYCGLPFIFPVKKLIRRSHWIPKQITLPNEMTSRVRMEITQDSFISSDVRRITFSFVGPDHMTINFSPGKNYDIVKWTLTDNVPEPMSVLWKGRPTYFVYHARGIAFERFDVTIDFKRKAKPDPTSSDPLVDINYSAFYLHGAEMKSPEMLQFIKKLPSWTYVLGFTGVSHVYHVPV</sequence>
<feature type="transmembrane region" description="Helical" evidence="16">
    <location>
        <begin position="43"/>
        <end position="63"/>
    </location>
</feature>
<comment type="caution">
    <text evidence="19">The sequence shown here is derived from an EMBL/GenBank/DDBJ whole genome shotgun (WGS) entry which is preliminary data.</text>
</comment>
<dbReference type="InterPro" id="IPR045175">
    <property type="entry name" value="M28_fam"/>
</dbReference>
<feature type="transmembrane region" description="Helical" evidence="16">
    <location>
        <begin position="553"/>
        <end position="573"/>
    </location>
</feature>
<dbReference type="PANTHER" id="PTHR12147">
    <property type="entry name" value="METALLOPEPTIDASE M28 FAMILY MEMBER"/>
    <property type="match status" value="1"/>
</dbReference>
<keyword evidence="13" id="KW-0325">Glycoprotein</keyword>
<evidence type="ECO:0000256" key="5">
    <source>
        <dbReference type="ARBA" id="ARBA00022692"/>
    </source>
</evidence>
<dbReference type="CDD" id="cd03875">
    <property type="entry name" value="M28_Fxna_like"/>
    <property type="match status" value="1"/>
</dbReference>
<reference evidence="19 20" key="1">
    <citation type="submission" date="2015-12" db="EMBL/GenBank/DDBJ databases">
        <title>The genome of Folsomia candida.</title>
        <authorList>
            <person name="Faddeeva A."/>
            <person name="Derks M.F."/>
            <person name="Anvar Y."/>
            <person name="Smit S."/>
            <person name="Van Straalen N."/>
            <person name="Roelofs D."/>
        </authorList>
    </citation>
    <scope>NUCLEOTIDE SEQUENCE [LARGE SCALE GENOMIC DNA]</scope>
    <source>
        <strain evidence="19 20">VU population</strain>
        <tissue evidence="19">Whole body</tissue>
    </source>
</reference>
<keyword evidence="8" id="KW-0256">Endoplasmic reticulum</keyword>
<dbReference type="InterPro" id="IPR048024">
    <property type="entry name" value="Fxna-like_M28_dom"/>
</dbReference>
<organism evidence="19 20">
    <name type="scientific">Folsomia candida</name>
    <name type="common">Springtail</name>
    <dbReference type="NCBI Taxonomy" id="158441"/>
    <lineage>
        <taxon>Eukaryota</taxon>
        <taxon>Metazoa</taxon>
        <taxon>Ecdysozoa</taxon>
        <taxon>Arthropoda</taxon>
        <taxon>Hexapoda</taxon>
        <taxon>Collembola</taxon>
        <taxon>Entomobryomorpha</taxon>
        <taxon>Isotomoidea</taxon>
        <taxon>Isotomidae</taxon>
        <taxon>Proisotominae</taxon>
        <taxon>Folsomia</taxon>
    </lineage>
</organism>
<accession>A0A226D5S9</accession>
<keyword evidence="7" id="KW-0378">Hydrolase</keyword>
<feature type="transmembrane region" description="Helical" evidence="16">
    <location>
        <begin position="515"/>
        <end position="533"/>
    </location>
</feature>
<dbReference type="EMBL" id="LNIX01000033">
    <property type="protein sequence ID" value="OXA40430.1"/>
    <property type="molecule type" value="Genomic_DNA"/>
</dbReference>
<keyword evidence="20" id="KW-1185">Reference proteome</keyword>
<comment type="cofactor">
    <cofactor evidence="1">
        <name>Zn(2+)</name>
        <dbReference type="ChEBI" id="CHEBI:29105"/>
    </cofactor>
</comment>
<dbReference type="GO" id="GO:0006508">
    <property type="term" value="P:proteolysis"/>
    <property type="evidence" value="ECO:0007669"/>
    <property type="project" value="UniProtKB-KW"/>
</dbReference>
<name>A0A226D5S9_FOLCA</name>
<dbReference type="InterPro" id="IPR053973">
    <property type="entry name" value="ERMP1-like_C"/>
</dbReference>
<feature type="transmembrane region" description="Helical" evidence="16">
    <location>
        <begin position="593"/>
        <end position="619"/>
    </location>
</feature>
<evidence type="ECO:0000256" key="3">
    <source>
        <dbReference type="ARBA" id="ARBA00010918"/>
    </source>
</evidence>
<feature type="transmembrane region" description="Helical" evidence="16">
    <location>
        <begin position="399"/>
        <end position="416"/>
    </location>
</feature>
<keyword evidence="6" id="KW-0479">Metal-binding</keyword>
<feature type="transmembrane region" description="Helical" evidence="16">
    <location>
        <begin position="626"/>
        <end position="647"/>
    </location>
</feature>
<evidence type="ECO:0000256" key="9">
    <source>
        <dbReference type="ARBA" id="ARBA00022833"/>
    </source>
</evidence>
<comment type="subcellular location">
    <subcellularLocation>
        <location evidence="2">Endoplasmic reticulum membrane</location>
        <topology evidence="2">Multi-pass membrane protein</topology>
    </subcellularLocation>
</comment>
<feature type="transmembrane region" description="Helical" evidence="16">
    <location>
        <begin position="463"/>
        <end position="486"/>
    </location>
</feature>
<protein>
    <recommendedName>
        <fullName evidence="14">FXNA-like protease</fullName>
    </recommendedName>
</protein>
<evidence type="ECO:0000256" key="8">
    <source>
        <dbReference type="ARBA" id="ARBA00022824"/>
    </source>
</evidence>
<comment type="similarity">
    <text evidence="3">Belongs to the peptidase M28 family.</text>
</comment>
<evidence type="ECO:0000256" key="4">
    <source>
        <dbReference type="ARBA" id="ARBA00022670"/>
    </source>
</evidence>
<dbReference type="FunFam" id="3.40.630.10:FF:000008">
    <property type="entry name" value="Endoplasmic reticulum metallopeptidase 1"/>
    <property type="match status" value="1"/>
</dbReference>
<dbReference type="SUPFAM" id="SSF53187">
    <property type="entry name" value="Zn-dependent exopeptidases"/>
    <property type="match status" value="1"/>
</dbReference>
<dbReference type="OMA" id="VLFENYW"/>
<keyword evidence="12 16" id="KW-0472">Membrane</keyword>
<dbReference type="Proteomes" id="UP000198287">
    <property type="component" value="Unassembled WGS sequence"/>
</dbReference>
<dbReference type="OrthoDB" id="76293at2759"/>
<feature type="transmembrane region" description="Helical" evidence="16">
    <location>
        <begin position="428"/>
        <end position="451"/>
    </location>
</feature>
<keyword evidence="11" id="KW-0482">Metalloprotease</keyword>
<dbReference type="GO" id="GO:0005789">
    <property type="term" value="C:endoplasmic reticulum membrane"/>
    <property type="evidence" value="ECO:0007669"/>
    <property type="project" value="UniProtKB-SubCell"/>
</dbReference>
<dbReference type="GO" id="GO:0008235">
    <property type="term" value="F:metalloexopeptidase activity"/>
    <property type="evidence" value="ECO:0007669"/>
    <property type="project" value="InterPro"/>
</dbReference>
<dbReference type="Pfam" id="PF04389">
    <property type="entry name" value="Peptidase_M28"/>
    <property type="match status" value="1"/>
</dbReference>
<evidence type="ECO:0000256" key="10">
    <source>
        <dbReference type="ARBA" id="ARBA00022989"/>
    </source>
</evidence>
<keyword evidence="9" id="KW-0862">Zinc</keyword>
<feature type="domain" description="Peptidase M28" evidence="17">
    <location>
        <begin position="161"/>
        <end position="363"/>
    </location>
</feature>
<evidence type="ECO:0000256" key="1">
    <source>
        <dbReference type="ARBA" id="ARBA00001947"/>
    </source>
</evidence>
<gene>
    <name evidence="19" type="ORF">Fcan01_24636</name>
</gene>
<dbReference type="Gene3D" id="3.40.630.10">
    <property type="entry name" value="Zn peptidases"/>
    <property type="match status" value="1"/>
</dbReference>
<proteinExistence type="inferred from homology"/>
<evidence type="ECO:0000313" key="20">
    <source>
        <dbReference type="Proteomes" id="UP000198287"/>
    </source>
</evidence>
<keyword evidence="5 16" id="KW-0812">Transmembrane</keyword>
<evidence type="ECO:0000256" key="13">
    <source>
        <dbReference type="ARBA" id="ARBA00023180"/>
    </source>
</evidence>
<dbReference type="GO" id="GO:0046872">
    <property type="term" value="F:metal ion binding"/>
    <property type="evidence" value="ECO:0007669"/>
    <property type="project" value="UniProtKB-KW"/>
</dbReference>
<dbReference type="Pfam" id="PF22248">
    <property type="entry name" value="ERMP1_C"/>
    <property type="match status" value="1"/>
</dbReference>
<evidence type="ECO:0000256" key="11">
    <source>
        <dbReference type="ARBA" id="ARBA00023049"/>
    </source>
</evidence>
<keyword evidence="4" id="KW-0645">Protease</keyword>
<dbReference type="AlphaFoldDB" id="A0A226D5S9"/>
<evidence type="ECO:0000256" key="14">
    <source>
        <dbReference type="ARBA" id="ARBA00078796"/>
    </source>
</evidence>
<keyword evidence="10 16" id="KW-1133">Transmembrane helix</keyword>
<feature type="compositionally biased region" description="Basic and acidic residues" evidence="15">
    <location>
        <begin position="1"/>
        <end position="15"/>
    </location>
</feature>
<evidence type="ECO:0000256" key="15">
    <source>
        <dbReference type="SAM" id="MobiDB-lite"/>
    </source>
</evidence>
<dbReference type="InterPro" id="IPR007484">
    <property type="entry name" value="Peptidase_M28"/>
</dbReference>
<dbReference type="PANTHER" id="PTHR12147:SF22">
    <property type="entry name" value="ENDOPLASMIC RETICULUM METALLOPEPTIDASE 1"/>
    <property type="match status" value="1"/>
</dbReference>
<evidence type="ECO:0000313" key="19">
    <source>
        <dbReference type="EMBL" id="OXA40430.1"/>
    </source>
</evidence>
<evidence type="ECO:0000256" key="6">
    <source>
        <dbReference type="ARBA" id="ARBA00022723"/>
    </source>
</evidence>
<evidence type="ECO:0000256" key="2">
    <source>
        <dbReference type="ARBA" id="ARBA00004477"/>
    </source>
</evidence>
<evidence type="ECO:0000256" key="12">
    <source>
        <dbReference type="ARBA" id="ARBA00023136"/>
    </source>
</evidence>